<feature type="transmembrane region" description="Helical" evidence="7">
    <location>
        <begin position="55"/>
        <end position="72"/>
    </location>
</feature>
<evidence type="ECO:0000256" key="7">
    <source>
        <dbReference type="SAM" id="Phobius"/>
    </source>
</evidence>
<reference evidence="8" key="1">
    <citation type="submission" date="2022-05" db="EMBL/GenBank/DDBJ databases">
        <title>An RpoN-dependent PEP-CTERM gene is involved in floc formation of an Aquincola tertiaricarbonis strain.</title>
        <authorList>
            <person name="Qiu D."/>
            <person name="Xia M."/>
        </authorList>
    </citation>
    <scope>NUCLEOTIDE SEQUENCE</scope>
    <source>
        <strain evidence="8">RN12</strain>
    </source>
</reference>
<feature type="compositionally biased region" description="Pro residues" evidence="6">
    <location>
        <begin position="321"/>
        <end position="333"/>
    </location>
</feature>
<evidence type="ECO:0000256" key="5">
    <source>
        <dbReference type="ARBA" id="ARBA00023136"/>
    </source>
</evidence>
<dbReference type="EMBL" id="CP097636">
    <property type="protein sequence ID" value="URI11352.1"/>
    <property type="molecule type" value="Genomic_DNA"/>
</dbReference>
<organism evidence="8 9">
    <name type="scientific">Aquincola tertiaricarbonis</name>
    <dbReference type="NCBI Taxonomy" id="391953"/>
    <lineage>
        <taxon>Bacteria</taxon>
        <taxon>Pseudomonadati</taxon>
        <taxon>Pseudomonadota</taxon>
        <taxon>Betaproteobacteria</taxon>
        <taxon>Burkholderiales</taxon>
        <taxon>Sphaerotilaceae</taxon>
        <taxon>Aquincola</taxon>
    </lineage>
</organism>
<accession>A0ABY4SHG4</accession>
<feature type="transmembrane region" description="Helical" evidence="7">
    <location>
        <begin position="212"/>
        <end position="234"/>
    </location>
</feature>
<keyword evidence="4 7" id="KW-1133">Transmembrane helix</keyword>
<evidence type="ECO:0000256" key="6">
    <source>
        <dbReference type="SAM" id="MobiDB-lite"/>
    </source>
</evidence>
<proteinExistence type="predicted"/>
<keyword evidence="3 7" id="KW-0812">Transmembrane</keyword>
<feature type="transmembrane region" description="Helical" evidence="7">
    <location>
        <begin position="92"/>
        <end position="115"/>
    </location>
</feature>
<comment type="subcellular location">
    <subcellularLocation>
        <location evidence="1">Cell membrane</location>
        <topology evidence="1">Multi-pass membrane protein</topology>
    </subcellularLocation>
</comment>
<keyword evidence="2" id="KW-1003">Cell membrane</keyword>
<evidence type="ECO:0000256" key="4">
    <source>
        <dbReference type="ARBA" id="ARBA00022989"/>
    </source>
</evidence>
<evidence type="ECO:0000313" key="9">
    <source>
        <dbReference type="Proteomes" id="UP001056201"/>
    </source>
</evidence>
<sequence>MDQPKGRGITARAWWPWARRIATLAFFSLVVWLLFKQARTIDWAQVWQAAANHPLPALLLAAGLGIASHLLYSSFDLLGRHYTGHRLPARQVMLTTFISYAFNLNLGSLVGGVAFRFRLYSRLGLDNARIGRILGISMLTNWLGYLVLAGAVFASGLLEVPAEWRIAGPPLQWLGGALLLAAAGYLLACFASKRRLLVVRGHELPLPTGRMALLQLVMSCTNWMLMGAMVWTLLDQRIGYPTVLGVLLIAAIAGVVTHVPAGLGVLEAVFVTLLSDRIPAGELLASLLIYRAMYYLVPLALATLLHLTIEARALKAKGRGLPPPAPPPRPTPARPATRAPLH</sequence>
<dbReference type="Proteomes" id="UP001056201">
    <property type="component" value="Chromosome 2"/>
</dbReference>
<dbReference type="InterPro" id="IPR022791">
    <property type="entry name" value="L-PG_synthase/AglD"/>
</dbReference>
<gene>
    <name evidence="8" type="ORF">MW290_20605</name>
</gene>
<feature type="transmembrane region" description="Helical" evidence="7">
    <location>
        <begin position="170"/>
        <end position="191"/>
    </location>
</feature>
<dbReference type="RefSeq" id="WP_250199548.1">
    <property type="nucleotide sequence ID" value="NZ_CP097636.1"/>
</dbReference>
<evidence type="ECO:0000313" key="8">
    <source>
        <dbReference type="EMBL" id="URI11352.1"/>
    </source>
</evidence>
<evidence type="ECO:0000256" key="3">
    <source>
        <dbReference type="ARBA" id="ARBA00022692"/>
    </source>
</evidence>
<feature type="region of interest" description="Disordered" evidence="6">
    <location>
        <begin position="318"/>
        <end position="342"/>
    </location>
</feature>
<feature type="transmembrane region" description="Helical" evidence="7">
    <location>
        <begin position="287"/>
        <end position="309"/>
    </location>
</feature>
<feature type="transmembrane region" description="Helical" evidence="7">
    <location>
        <begin position="246"/>
        <end position="275"/>
    </location>
</feature>
<feature type="transmembrane region" description="Helical" evidence="7">
    <location>
        <begin position="136"/>
        <end position="158"/>
    </location>
</feature>
<feature type="transmembrane region" description="Helical" evidence="7">
    <location>
        <begin position="17"/>
        <end position="35"/>
    </location>
</feature>
<dbReference type="Pfam" id="PF03706">
    <property type="entry name" value="LPG_synthase_TM"/>
    <property type="match status" value="1"/>
</dbReference>
<name>A0ABY4SHG4_AQUTE</name>
<keyword evidence="5 7" id="KW-0472">Membrane</keyword>
<keyword evidence="9" id="KW-1185">Reference proteome</keyword>
<evidence type="ECO:0000256" key="2">
    <source>
        <dbReference type="ARBA" id="ARBA00022475"/>
    </source>
</evidence>
<protein>
    <submittedName>
        <fullName evidence="8">Lysylphosphatidylglycerol synthase domain-containing protein</fullName>
    </submittedName>
</protein>
<evidence type="ECO:0000256" key="1">
    <source>
        <dbReference type="ARBA" id="ARBA00004651"/>
    </source>
</evidence>